<name>K8XY96_9LEPT</name>
<dbReference type="PATRIC" id="fig|758847.3.peg.2769"/>
<evidence type="ECO:0000313" key="1">
    <source>
        <dbReference type="EMBL" id="EKT86309.1"/>
    </source>
</evidence>
<organism evidence="1 2">
    <name type="scientific">Leptospira santarosai serovar Shermani str. LT 821</name>
    <dbReference type="NCBI Taxonomy" id="758847"/>
    <lineage>
        <taxon>Bacteria</taxon>
        <taxon>Pseudomonadati</taxon>
        <taxon>Spirochaetota</taxon>
        <taxon>Spirochaetia</taxon>
        <taxon>Leptospirales</taxon>
        <taxon>Leptospiraceae</taxon>
        <taxon>Leptospira</taxon>
    </lineage>
</organism>
<dbReference type="EMBL" id="CP006694">
    <property type="protein sequence ID" value="EKT86309.1"/>
    <property type="molecule type" value="Genomic_DNA"/>
</dbReference>
<reference evidence="1 2" key="1">
    <citation type="journal article" date="2012" name="Gene">
        <title>Sequence of Leptospira santarosai serovar Shermani genome and prediction of virulence-associated genes.</title>
        <authorList>
            <person name="Chou L.F."/>
            <person name="Chen Y.T."/>
            <person name="Lu C.W."/>
            <person name="Ko Y.C."/>
            <person name="Tang C.Y."/>
            <person name="Pan M.J."/>
            <person name="Tian Y.C."/>
            <person name="Chiu C.H."/>
            <person name="Hung C.C."/>
            <person name="Yang C.W."/>
        </authorList>
    </citation>
    <scope>NUCLEOTIDE SEQUENCE [LARGE SCALE GENOMIC DNA]</scope>
    <source>
        <strain evidence="1">LT 821</strain>
    </source>
</reference>
<dbReference type="KEGG" id="lst:LSS_13209"/>
<dbReference type="AlphaFoldDB" id="K8XY96"/>
<accession>K8XY96</accession>
<dbReference type="Proteomes" id="UP000035800">
    <property type="component" value="Chromosome I"/>
</dbReference>
<dbReference type="STRING" id="758847.LSS_13209"/>
<reference evidence="1 2" key="2">
    <citation type="journal article" date="2014" name="Emerg. Microbes Infect.">
        <title>Potential impact on kidney infection: a whole-genome analysis of Leptospira santarosai serovar Shermani.</title>
        <authorList>
            <person name="Chou L.F."/>
            <person name="Chen T.W."/>
            <person name="Ko Y.C."/>
            <person name="Pan M.J."/>
            <person name="Tian Y.C."/>
            <person name="Chiu C.H."/>
            <person name="Tang P."/>
            <person name="Hung C.C."/>
            <person name="Yang C.W."/>
        </authorList>
    </citation>
    <scope>NUCLEOTIDE SEQUENCE</scope>
    <source>
        <strain evidence="1 2">LT 821</strain>
    </source>
</reference>
<evidence type="ECO:0000313" key="2">
    <source>
        <dbReference type="Proteomes" id="UP000035800"/>
    </source>
</evidence>
<protein>
    <submittedName>
        <fullName evidence="1">Uncharacterized protein</fullName>
    </submittedName>
</protein>
<gene>
    <name evidence="1" type="ORF">LSS_13209</name>
</gene>
<proteinExistence type="predicted"/>
<sequence>MFYPRITDHEISSFLFSDIFKSNIPGLNLDVESSETGVSMNLGEFKKISNLRIFTLFFIDLNCAMQYKRFVRCTKRLISRRKMKWKSKF</sequence>